<dbReference type="SUPFAM" id="SSF48452">
    <property type="entry name" value="TPR-like"/>
    <property type="match status" value="2"/>
</dbReference>
<feature type="repeat" description="TPR" evidence="1">
    <location>
        <begin position="90"/>
        <end position="123"/>
    </location>
</feature>
<keyword evidence="1" id="KW-0802">TPR repeat</keyword>
<comment type="caution">
    <text evidence="3">The sequence shown here is derived from an EMBL/GenBank/DDBJ whole genome shotgun (WGS) entry which is preliminary data.</text>
</comment>
<dbReference type="Pfam" id="PF12770">
    <property type="entry name" value="CHAT"/>
    <property type="match status" value="1"/>
</dbReference>
<dbReference type="PANTHER" id="PTHR10098:SF108">
    <property type="entry name" value="TETRATRICOPEPTIDE REPEAT PROTEIN 28"/>
    <property type="match status" value="1"/>
</dbReference>
<protein>
    <submittedName>
        <fullName evidence="3">CHAT domain-containing protein</fullName>
    </submittedName>
</protein>
<gene>
    <name evidence="3" type="ORF">IQ260_06515</name>
</gene>
<organism evidence="3 4">
    <name type="scientific">Leptolyngbya cf. ectocarpi LEGE 11479</name>
    <dbReference type="NCBI Taxonomy" id="1828722"/>
    <lineage>
        <taxon>Bacteria</taxon>
        <taxon>Bacillati</taxon>
        <taxon>Cyanobacteriota</taxon>
        <taxon>Cyanophyceae</taxon>
        <taxon>Leptolyngbyales</taxon>
        <taxon>Leptolyngbyaceae</taxon>
        <taxon>Leptolyngbya group</taxon>
        <taxon>Leptolyngbya</taxon>
    </lineage>
</organism>
<accession>A0A928X0P9</accession>
<dbReference type="RefSeq" id="WP_193991967.1">
    <property type="nucleotide sequence ID" value="NZ_JADEXP010000036.1"/>
</dbReference>
<feature type="domain" description="CHAT" evidence="2">
    <location>
        <begin position="497"/>
        <end position="788"/>
    </location>
</feature>
<evidence type="ECO:0000313" key="3">
    <source>
        <dbReference type="EMBL" id="MBE9066302.1"/>
    </source>
</evidence>
<dbReference type="InterPro" id="IPR011990">
    <property type="entry name" value="TPR-like_helical_dom_sf"/>
</dbReference>
<name>A0A928X0P9_LEPEC</name>
<dbReference type="Pfam" id="PF13424">
    <property type="entry name" value="TPR_12"/>
    <property type="match status" value="3"/>
</dbReference>
<dbReference type="Gene3D" id="1.25.40.10">
    <property type="entry name" value="Tetratricopeptide repeat domain"/>
    <property type="match status" value="3"/>
</dbReference>
<proteinExistence type="predicted"/>
<dbReference type="InterPro" id="IPR019734">
    <property type="entry name" value="TPR_rpt"/>
</dbReference>
<dbReference type="SMART" id="SM00028">
    <property type="entry name" value="TPR"/>
    <property type="match status" value="6"/>
</dbReference>
<dbReference type="EMBL" id="JADEXP010000036">
    <property type="protein sequence ID" value="MBE9066302.1"/>
    <property type="molecule type" value="Genomic_DNA"/>
</dbReference>
<evidence type="ECO:0000256" key="1">
    <source>
        <dbReference type="PROSITE-ProRule" id="PRU00339"/>
    </source>
</evidence>
<evidence type="ECO:0000259" key="2">
    <source>
        <dbReference type="Pfam" id="PF12770"/>
    </source>
</evidence>
<evidence type="ECO:0000313" key="4">
    <source>
        <dbReference type="Proteomes" id="UP000615026"/>
    </source>
</evidence>
<dbReference type="Proteomes" id="UP000615026">
    <property type="component" value="Unassembled WGS sequence"/>
</dbReference>
<keyword evidence="4" id="KW-1185">Reference proteome</keyword>
<dbReference type="PANTHER" id="PTHR10098">
    <property type="entry name" value="RAPSYN-RELATED"/>
    <property type="match status" value="1"/>
</dbReference>
<sequence>MSFVSALVLGLVSLVSAELTGYLLVDFIEMPSPWLTLSTTQFKVESEQLAAQLEQEGVNYYKTGQFELARQTWQRSLQLYREQDNRQAEGNILNELGMVHRALGQYATAITYYQQSLVIQQALNNVQSARRVLGNLGNAYALIGQFELAEEYQLKSLKIAQDLNDPHREAVSLINLGSIYLDQGQHREAINRYEDSISILGKLGNTTTTAYALINLATIYYVWQQDYEKAISHYQQSLKLSRAAEDRWLEAEALSGIGLVNEGMLNYETALAYYDQGLSIFNEIHAKRSAAKALNNRAHTLLAWERALSRQTVDSEKLAEAEHNLQQAIAILEDARNDLNTDANRISLFDIQVNTYNLLQQVLMAQQQPEAALEMSEQGRSRAFLTLFSEQMNIAPTPPNLQQIQQIAKTQNATLVEYSIIPKDDVIHQGKERGNAGELYIWVVTPAGDFSFYRQPLDDAGIVLENLIKISRINIGARNRANINVVFTEPAQTNYALKQLYRLLIDPIQEMLPTDPHARVVFIPQGELFLVPFPALMDADDNYLIANHTVLTAPSIQVLDLSHQLRQSREPVVLSDLNPDQALVVGNPVMPEVWNAKAGEKIALSDLPEAQWEADEIATQLKTQPLLGSAATESTVRQHIEAAQLIHMATHGLLEYGNPQDSGISDIPGAIALAPDPSHNGLLTAAELSEFNLNADLVVLSACDTGLGQLSGDGVIGLARSLMTAGAPSVIVSLWSVPDDSTATLMVRFYDYLQAGNDKAQALRLAMLDTQKKYPDPGSWAAFTLIGAPG</sequence>
<reference evidence="3" key="1">
    <citation type="submission" date="2020-10" db="EMBL/GenBank/DDBJ databases">
        <authorList>
            <person name="Castelo-Branco R."/>
            <person name="Eusebio N."/>
            <person name="Adriana R."/>
            <person name="Vieira A."/>
            <person name="Brugerolle De Fraissinette N."/>
            <person name="Rezende De Castro R."/>
            <person name="Schneider M.P."/>
            <person name="Vasconcelos V."/>
            <person name="Leao P.N."/>
        </authorList>
    </citation>
    <scope>NUCLEOTIDE SEQUENCE</scope>
    <source>
        <strain evidence="3">LEGE 11479</strain>
    </source>
</reference>
<feature type="repeat" description="TPR" evidence="1">
    <location>
        <begin position="170"/>
        <end position="203"/>
    </location>
</feature>
<dbReference type="PROSITE" id="PS50005">
    <property type="entry name" value="TPR"/>
    <property type="match status" value="2"/>
</dbReference>
<dbReference type="AlphaFoldDB" id="A0A928X0P9"/>
<dbReference type="InterPro" id="IPR024983">
    <property type="entry name" value="CHAT_dom"/>
</dbReference>